<dbReference type="Proteomes" id="UP000460318">
    <property type="component" value="Unassembled WGS sequence"/>
</dbReference>
<evidence type="ECO:0000313" key="1">
    <source>
        <dbReference type="EMBL" id="MWV44874.1"/>
    </source>
</evidence>
<dbReference type="RefSeq" id="WP_160498486.1">
    <property type="nucleotide sequence ID" value="NZ_WUBI01000002.1"/>
</dbReference>
<name>A0A7X3IJ33_9BACL</name>
<protein>
    <submittedName>
        <fullName evidence="1">Uncharacterized protein</fullName>
    </submittedName>
</protein>
<comment type="caution">
    <text evidence="1">The sequence shown here is derived from an EMBL/GenBank/DDBJ whole genome shotgun (WGS) entry which is preliminary data.</text>
</comment>
<keyword evidence="2" id="KW-1185">Reference proteome</keyword>
<gene>
    <name evidence="1" type="ORF">GRF59_14730</name>
</gene>
<evidence type="ECO:0000313" key="2">
    <source>
        <dbReference type="Proteomes" id="UP000460318"/>
    </source>
</evidence>
<proteinExistence type="predicted"/>
<dbReference type="AlphaFoldDB" id="A0A7X3IJ33"/>
<dbReference type="EMBL" id="WUBI01000002">
    <property type="protein sequence ID" value="MWV44874.1"/>
    <property type="molecule type" value="Genomic_DNA"/>
</dbReference>
<organism evidence="1 2">
    <name type="scientific">Paenibacillus dendrobii</name>
    <dbReference type="NCBI Taxonomy" id="2691084"/>
    <lineage>
        <taxon>Bacteria</taxon>
        <taxon>Bacillati</taxon>
        <taxon>Bacillota</taxon>
        <taxon>Bacilli</taxon>
        <taxon>Bacillales</taxon>
        <taxon>Paenibacillaceae</taxon>
        <taxon>Paenibacillus</taxon>
    </lineage>
</organism>
<accession>A0A7X3IJ33</accession>
<reference evidence="1 2" key="1">
    <citation type="submission" date="2019-12" db="EMBL/GenBank/DDBJ databases">
        <title>Paenibacillus sp. nov., an endophytic bacterium isolated from the stem of Dendrobium.</title>
        <authorList>
            <person name="Zhao R."/>
        </authorList>
    </citation>
    <scope>NUCLEOTIDE SEQUENCE [LARGE SCALE GENOMIC DNA]</scope>
    <source>
        <strain evidence="1 2">HJL G12</strain>
    </source>
</reference>
<sequence length="168" mass="20389">MNLSKIKPKLKGESDKYSWNLYRFLNKIAKDKYINNQLRIYWNHHSRWDGEHLPFTKDVSNLMQLIISPYGDKFTGYFMNTVLQKGNCEFISLCPWKEEDLLDVTDWFFDTYEKIGRCIFDPEHNGWMLGTDSRYTYVNNTRKCNWCGQWHQKQIVKKTRIERKVEWV</sequence>